<feature type="binding site" evidence="3">
    <location>
        <position position="124"/>
    </location>
    <ligand>
        <name>Zn(2+)</name>
        <dbReference type="ChEBI" id="CHEBI:29105"/>
        <label>2</label>
    </ligand>
</feature>
<comment type="similarity">
    <text evidence="1">Belongs to the peptidase M20 family.</text>
</comment>
<dbReference type="PIRSF" id="PIRSF001235">
    <property type="entry name" value="Amidase_carbamoylase"/>
    <property type="match status" value="1"/>
</dbReference>
<keyword evidence="3" id="KW-0479">Metal-binding</keyword>
<dbReference type="SUPFAM" id="SSF55031">
    <property type="entry name" value="Bacterial exopeptidase dimerisation domain"/>
    <property type="match status" value="1"/>
</dbReference>
<keyword evidence="2 4" id="KW-0378">Hydrolase</keyword>
<dbReference type="Proteomes" id="UP000254337">
    <property type="component" value="Chromosome"/>
</dbReference>
<feature type="binding site" evidence="3">
    <location>
        <position position="79"/>
    </location>
    <ligand>
        <name>Zn(2+)</name>
        <dbReference type="ChEBI" id="CHEBI:29105"/>
        <label>1</label>
    </ligand>
</feature>
<dbReference type="InterPro" id="IPR010158">
    <property type="entry name" value="Amidase_Cbmase"/>
</dbReference>
<comment type="cofactor">
    <cofactor evidence="3">
        <name>Zn(2+)</name>
        <dbReference type="ChEBI" id="CHEBI:29105"/>
    </cofactor>
    <text evidence="3">Binds 2 Zn(2+) ions per subunit.</text>
</comment>
<dbReference type="GO" id="GO:0046872">
    <property type="term" value="F:metal ion binding"/>
    <property type="evidence" value="ECO:0007669"/>
    <property type="project" value="UniProtKB-KW"/>
</dbReference>
<sequence>MNRADAAEQIVADLRELAALTSDEGGAQRLSWTPVWQQATEWFRRHMEAAGAEVSMDAVGNIWAKFAGESEASVVVGSHIDSVPDGGWLDGALGVAAGMGYGAYCLDGKKPKKTLYVVGWVDEEGMAFGKSCFGSAVASGSMTAQSAASLTTKDGESFADVLRTCGLDGERIDEARAAFAARQVQAYLELHIEQAPLLAQNKTSAACVYGVCGCHREYITFTGQQSHCGSPVALRRDAFLAAAEATVDFNKIALKYGAYCTVGQVDVAPNVVTISPGRCRISLDIRCIDKETFQTMIDEARAAYEGRAREHGVAAAHDVLWHKEPVLFDETLKELCRRAVQEETGRDAVMYSAPLHDAVEMVKAAPSIMMFVMSDPGISHCKEEDTPEPALKEGIRAFLRLIEAVLGR</sequence>
<feature type="binding site" evidence="3">
    <location>
        <position position="90"/>
    </location>
    <ligand>
        <name>Zn(2+)</name>
        <dbReference type="ChEBI" id="CHEBI:29105"/>
        <label>2</label>
    </ligand>
</feature>
<keyword evidence="5" id="KW-1185">Reference proteome</keyword>
<reference evidence="4 5" key="1">
    <citation type="submission" date="2018-05" db="EMBL/GenBank/DDBJ databases">
        <title>Complete genome sequence of Megasphaera sp. AJH120T, isolated from the ceca of a chicken.</title>
        <authorList>
            <person name="Maki J."/>
            <person name="Looft T."/>
        </authorList>
    </citation>
    <scope>NUCLEOTIDE SEQUENCE [LARGE SCALE GENOMIC DNA]</scope>
    <source>
        <strain evidence="4 5">AJH120</strain>
    </source>
</reference>
<proteinExistence type="inferred from homology"/>
<feature type="binding site" evidence="3">
    <location>
        <position position="380"/>
    </location>
    <ligand>
        <name>Zn(2+)</name>
        <dbReference type="ChEBI" id="CHEBI:29105"/>
        <label>2</label>
    </ligand>
</feature>
<evidence type="ECO:0000256" key="2">
    <source>
        <dbReference type="ARBA" id="ARBA00022801"/>
    </source>
</evidence>
<dbReference type="AlphaFoldDB" id="A0A346B0A0"/>
<gene>
    <name evidence="4" type="ORF">DKB62_08180</name>
</gene>
<dbReference type="GO" id="GO:0016813">
    <property type="term" value="F:hydrolase activity, acting on carbon-nitrogen (but not peptide) bonds, in linear amidines"/>
    <property type="evidence" value="ECO:0007669"/>
    <property type="project" value="InterPro"/>
</dbReference>
<dbReference type="Gene3D" id="3.30.70.360">
    <property type="match status" value="1"/>
</dbReference>
<dbReference type="NCBIfam" id="TIGR01879">
    <property type="entry name" value="hydantase"/>
    <property type="match status" value="1"/>
</dbReference>
<feature type="binding site" evidence="3">
    <location>
        <position position="90"/>
    </location>
    <ligand>
        <name>Zn(2+)</name>
        <dbReference type="ChEBI" id="CHEBI:29105"/>
        <label>1</label>
    </ligand>
</feature>
<dbReference type="Pfam" id="PF01546">
    <property type="entry name" value="Peptidase_M20"/>
    <property type="match status" value="1"/>
</dbReference>
<evidence type="ECO:0000313" key="4">
    <source>
        <dbReference type="EMBL" id="AXL21543.1"/>
    </source>
</evidence>
<dbReference type="KEGG" id="meg:DKB62_08180"/>
<dbReference type="SUPFAM" id="SSF53187">
    <property type="entry name" value="Zn-dependent exopeptidases"/>
    <property type="match status" value="1"/>
</dbReference>
<feature type="binding site" evidence="3">
    <location>
        <position position="191"/>
    </location>
    <ligand>
        <name>Zn(2+)</name>
        <dbReference type="ChEBI" id="CHEBI:29105"/>
        <label>1</label>
    </ligand>
</feature>
<accession>A0A346B0A0</accession>
<evidence type="ECO:0000256" key="3">
    <source>
        <dbReference type="PIRSR" id="PIRSR001235-1"/>
    </source>
</evidence>
<dbReference type="PANTHER" id="PTHR32494">
    <property type="entry name" value="ALLANTOATE DEIMINASE-RELATED"/>
    <property type="match status" value="1"/>
</dbReference>
<dbReference type="EMBL" id="CP029462">
    <property type="protein sequence ID" value="AXL21543.1"/>
    <property type="molecule type" value="Genomic_DNA"/>
</dbReference>
<dbReference type="RefSeq" id="WP_107195436.1">
    <property type="nucleotide sequence ID" value="NZ_CP029462.1"/>
</dbReference>
<organism evidence="4 5">
    <name type="scientific">Megasphaera stantonii</name>
    <dbReference type="NCBI Taxonomy" id="2144175"/>
    <lineage>
        <taxon>Bacteria</taxon>
        <taxon>Bacillati</taxon>
        <taxon>Bacillota</taxon>
        <taxon>Negativicutes</taxon>
        <taxon>Veillonellales</taxon>
        <taxon>Veillonellaceae</taxon>
        <taxon>Megasphaera</taxon>
    </lineage>
</organism>
<dbReference type="PANTHER" id="PTHR32494:SF5">
    <property type="entry name" value="ALLANTOATE AMIDOHYDROLASE"/>
    <property type="match status" value="1"/>
</dbReference>
<protein>
    <submittedName>
        <fullName evidence="4">Zn-dependent hydrolase</fullName>
    </submittedName>
</protein>
<keyword evidence="3" id="KW-0862">Zinc</keyword>
<evidence type="ECO:0000256" key="1">
    <source>
        <dbReference type="ARBA" id="ARBA00006153"/>
    </source>
</evidence>
<dbReference type="InterPro" id="IPR002933">
    <property type="entry name" value="Peptidase_M20"/>
</dbReference>
<dbReference type="InterPro" id="IPR036264">
    <property type="entry name" value="Bact_exopeptidase_dim_dom"/>
</dbReference>
<name>A0A346B0A0_9FIRM</name>
<dbReference type="Gene3D" id="3.40.630.10">
    <property type="entry name" value="Zn peptidases"/>
    <property type="match status" value="1"/>
</dbReference>
<evidence type="ECO:0000313" key="5">
    <source>
        <dbReference type="Proteomes" id="UP000254337"/>
    </source>
</evidence>
<dbReference type="OrthoDB" id="9808195at2"/>